<dbReference type="EMBL" id="JACHIA010000029">
    <property type="protein sequence ID" value="MBB6073756.1"/>
    <property type="molecule type" value="Genomic_DNA"/>
</dbReference>
<protein>
    <recommendedName>
        <fullName evidence="1">Amidohydrolase 3 domain-containing protein</fullName>
    </recommendedName>
</protein>
<dbReference type="SUPFAM" id="SSF51556">
    <property type="entry name" value="Metallo-dependent hydrolases"/>
    <property type="match status" value="1"/>
</dbReference>
<dbReference type="Gene3D" id="3.20.20.140">
    <property type="entry name" value="Metal-dependent hydrolases"/>
    <property type="match status" value="1"/>
</dbReference>
<dbReference type="Gene3D" id="2.30.40.10">
    <property type="entry name" value="Urease, subunit C, domain 1"/>
    <property type="match status" value="1"/>
</dbReference>
<comment type="caution">
    <text evidence="2">The sequence shown here is derived from an EMBL/GenBank/DDBJ whole genome shotgun (WGS) entry which is preliminary data.</text>
</comment>
<evidence type="ECO:0000313" key="2">
    <source>
        <dbReference type="EMBL" id="MBB6073756.1"/>
    </source>
</evidence>
<dbReference type="PANTHER" id="PTHR22642:SF2">
    <property type="entry name" value="PROTEIN LONG AFTER FAR-RED 3"/>
    <property type="match status" value="1"/>
</dbReference>
<dbReference type="Gene3D" id="3.10.310.70">
    <property type="match status" value="1"/>
</dbReference>
<dbReference type="InterPro" id="IPR011059">
    <property type="entry name" value="Metal-dep_hydrolase_composite"/>
</dbReference>
<dbReference type="Proteomes" id="UP000582837">
    <property type="component" value="Unassembled WGS sequence"/>
</dbReference>
<feature type="domain" description="Amidohydrolase 3" evidence="1">
    <location>
        <begin position="54"/>
        <end position="515"/>
    </location>
</feature>
<dbReference type="InterPro" id="IPR033932">
    <property type="entry name" value="YtcJ-like"/>
</dbReference>
<name>A0A841H7D6_9BACT</name>
<gene>
    <name evidence="2" type="ORF">HNQ61_005434</name>
</gene>
<sequence length="517" mass="55601">MADLILTARRIHVLGTHAPVQALLIRDGRIAAAGTEAEARAAALPGAAHEHVDGVVTPGLVDAHVHLTLWALARRRVDLNAARTLEEGVAAIAQAATTGEGWIRGLGWDQNRWGGLPHRDALDAVTGGRPVFTQSHDLHSVWVNGEALRRCGITRDTPDPEGGTIVRDAAGEPTGVLLEEAMKLVSAHLPVESPAEVREALLDAQRECHRLGLTGVHSVEVTGLEDFTQMELDGELRLRVLQAIQLNRLDQALALGLRSGFGGEWIRIGGLKMFLDGALGSRTALMREPYAGSTERGISTLPPEEFRGHVRRAAEGGISSTVHAIGDAAVELAIDVLGSAPRVAAMPHRIEHVQLCPPDLWERAGRSGLIGSMQPIHLMNDIPAAELHWGHERSRGAYPFSHLMRAGMTLAFGSDVPVESCDPRIGLYAAVRRVGWNGEPAEGWWQENAISAEDALRAYTEGPAVAAGLSHRTGRLLPGYDADLVVWAVDPLDCEPEQLRTMNCVLTMVAGETVHRS</sequence>
<proteinExistence type="predicted"/>
<dbReference type="PANTHER" id="PTHR22642">
    <property type="entry name" value="IMIDAZOLONEPROPIONASE"/>
    <property type="match status" value="1"/>
</dbReference>
<dbReference type="RefSeq" id="WP_170035163.1">
    <property type="nucleotide sequence ID" value="NZ_JABDTL010000001.1"/>
</dbReference>
<reference evidence="2 3" key="1">
    <citation type="submission" date="2020-08" db="EMBL/GenBank/DDBJ databases">
        <title>Genomic Encyclopedia of Type Strains, Phase IV (KMG-IV): sequencing the most valuable type-strain genomes for metagenomic binning, comparative biology and taxonomic classification.</title>
        <authorList>
            <person name="Goeker M."/>
        </authorList>
    </citation>
    <scope>NUCLEOTIDE SEQUENCE [LARGE SCALE GENOMIC DNA]</scope>
    <source>
        <strain evidence="2 3">DSM 29007</strain>
    </source>
</reference>
<dbReference type="GO" id="GO:0016810">
    <property type="term" value="F:hydrolase activity, acting on carbon-nitrogen (but not peptide) bonds"/>
    <property type="evidence" value="ECO:0007669"/>
    <property type="project" value="InterPro"/>
</dbReference>
<dbReference type="AlphaFoldDB" id="A0A841H7D6"/>
<dbReference type="SUPFAM" id="SSF51338">
    <property type="entry name" value="Composite domain of metallo-dependent hydrolases"/>
    <property type="match status" value="1"/>
</dbReference>
<dbReference type="Pfam" id="PF07969">
    <property type="entry name" value="Amidohydro_3"/>
    <property type="match status" value="1"/>
</dbReference>
<accession>A0A841H7D6</accession>
<dbReference type="CDD" id="cd01300">
    <property type="entry name" value="YtcJ_like"/>
    <property type="match status" value="1"/>
</dbReference>
<keyword evidence="3" id="KW-1185">Reference proteome</keyword>
<dbReference type="InterPro" id="IPR032466">
    <property type="entry name" value="Metal_Hydrolase"/>
</dbReference>
<dbReference type="InterPro" id="IPR013108">
    <property type="entry name" value="Amidohydro_3"/>
</dbReference>
<organism evidence="2 3">
    <name type="scientific">Longimicrobium terrae</name>
    <dbReference type="NCBI Taxonomy" id="1639882"/>
    <lineage>
        <taxon>Bacteria</taxon>
        <taxon>Pseudomonadati</taxon>
        <taxon>Gemmatimonadota</taxon>
        <taxon>Longimicrobiia</taxon>
        <taxon>Longimicrobiales</taxon>
        <taxon>Longimicrobiaceae</taxon>
        <taxon>Longimicrobium</taxon>
    </lineage>
</organism>
<evidence type="ECO:0000313" key="3">
    <source>
        <dbReference type="Proteomes" id="UP000582837"/>
    </source>
</evidence>
<evidence type="ECO:0000259" key="1">
    <source>
        <dbReference type="Pfam" id="PF07969"/>
    </source>
</evidence>